<keyword evidence="3" id="KW-1185">Reference proteome</keyword>
<gene>
    <name evidence="2" type="ORF">VOLCADRAFT_105647</name>
</gene>
<dbReference type="eggNOG" id="ENOG502QPQQ">
    <property type="taxonomic scope" value="Eukaryota"/>
</dbReference>
<dbReference type="STRING" id="3068.D8U234"/>
<sequence length="220" mass="25214">MSSNRSPEMWSMAHGYQFQACGHQFCLFDWVQFECDLLSTSNGHSSSVVPEIFAHMHNVLYPGEDITQVADRAKLGSAKLQTLADKWVKHVITGVVRRRKVKVLKQMLAEREQREKENMQKLKENMEELEAEKKAAQEIEAEKKKVAQEIEAEKKKAAQEIEAEKKKAAQEIEAEKKKAAQEIEAEKKKAAQEIEAEKKKAAQEIEALKRQLQKQQQQGQ</sequence>
<keyword evidence="1" id="KW-0175">Coiled coil</keyword>
<dbReference type="RefSeq" id="XP_002952740.1">
    <property type="nucleotide sequence ID" value="XM_002952694.1"/>
</dbReference>
<dbReference type="GeneID" id="9627243"/>
<dbReference type="CDD" id="cd06503">
    <property type="entry name" value="ATP-synt_Fo_b"/>
    <property type="match status" value="1"/>
</dbReference>
<accession>D8U234</accession>
<organism evidence="3">
    <name type="scientific">Volvox carteri f. nagariensis</name>
    <dbReference type="NCBI Taxonomy" id="3068"/>
    <lineage>
        <taxon>Eukaryota</taxon>
        <taxon>Viridiplantae</taxon>
        <taxon>Chlorophyta</taxon>
        <taxon>core chlorophytes</taxon>
        <taxon>Chlorophyceae</taxon>
        <taxon>CS clade</taxon>
        <taxon>Chlamydomonadales</taxon>
        <taxon>Volvocaceae</taxon>
        <taxon>Volvox</taxon>
    </lineage>
</organism>
<proteinExistence type="predicted"/>
<protein>
    <submittedName>
        <fullName evidence="2">Uncharacterized protein</fullName>
    </submittedName>
</protein>
<dbReference type="AlphaFoldDB" id="D8U234"/>
<dbReference type="EMBL" id="GL378352">
    <property type="protein sequence ID" value="EFJ46293.1"/>
    <property type="molecule type" value="Genomic_DNA"/>
</dbReference>
<evidence type="ECO:0000313" key="3">
    <source>
        <dbReference type="Proteomes" id="UP000001058"/>
    </source>
</evidence>
<name>D8U234_VOLCA</name>
<dbReference type="InParanoid" id="D8U234"/>
<evidence type="ECO:0000256" key="1">
    <source>
        <dbReference type="SAM" id="Coils"/>
    </source>
</evidence>
<reference evidence="2 3" key="1">
    <citation type="journal article" date="2010" name="Science">
        <title>Genomic analysis of organismal complexity in the multicellular green alga Volvox carteri.</title>
        <authorList>
            <person name="Prochnik S.E."/>
            <person name="Umen J."/>
            <person name="Nedelcu A.M."/>
            <person name="Hallmann A."/>
            <person name="Miller S.M."/>
            <person name="Nishii I."/>
            <person name="Ferris P."/>
            <person name="Kuo A."/>
            <person name="Mitros T."/>
            <person name="Fritz-Laylin L.K."/>
            <person name="Hellsten U."/>
            <person name="Chapman J."/>
            <person name="Simakov O."/>
            <person name="Rensing S.A."/>
            <person name="Terry A."/>
            <person name="Pangilinan J."/>
            <person name="Kapitonov V."/>
            <person name="Jurka J."/>
            <person name="Salamov A."/>
            <person name="Shapiro H."/>
            <person name="Schmutz J."/>
            <person name="Grimwood J."/>
            <person name="Lindquist E."/>
            <person name="Lucas S."/>
            <person name="Grigoriev I.V."/>
            <person name="Schmitt R."/>
            <person name="Kirk D."/>
            <person name="Rokhsar D.S."/>
        </authorList>
    </citation>
    <scope>NUCLEOTIDE SEQUENCE [LARGE SCALE GENOMIC DNA]</scope>
    <source>
        <strain evidence="3">f. Nagariensis / Eve</strain>
    </source>
</reference>
<dbReference type="KEGG" id="vcn:VOLCADRAFT_105647"/>
<dbReference type="Proteomes" id="UP000001058">
    <property type="component" value="Unassembled WGS sequence"/>
</dbReference>
<feature type="coiled-coil region" evidence="1">
    <location>
        <begin position="104"/>
        <end position="218"/>
    </location>
</feature>
<evidence type="ECO:0000313" key="2">
    <source>
        <dbReference type="EMBL" id="EFJ46293.1"/>
    </source>
</evidence>